<accession>A0A956NKF4</accession>
<keyword evidence="2" id="KW-0732">Signal</keyword>
<gene>
    <name evidence="4" type="ORF">KDA27_23175</name>
</gene>
<reference evidence="4" key="2">
    <citation type="journal article" date="2021" name="Microbiome">
        <title>Successional dynamics and alternative stable states in a saline activated sludge microbial community over 9 years.</title>
        <authorList>
            <person name="Wang Y."/>
            <person name="Ye J."/>
            <person name="Ju F."/>
            <person name="Liu L."/>
            <person name="Boyd J.A."/>
            <person name="Deng Y."/>
            <person name="Parks D.H."/>
            <person name="Jiang X."/>
            <person name="Yin X."/>
            <person name="Woodcroft B.J."/>
            <person name="Tyson G.W."/>
            <person name="Hugenholtz P."/>
            <person name="Polz M.F."/>
            <person name="Zhang T."/>
        </authorList>
    </citation>
    <scope>NUCLEOTIDE SEQUENCE</scope>
    <source>
        <strain evidence="4">HKST-UBA02</strain>
    </source>
</reference>
<proteinExistence type="predicted"/>
<dbReference type="Proteomes" id="UP000739538">
    <property type="component" value="Unassembled WGS sequence"/>
</dbReference>
<feature type="domain" description="BON" evidence="3">
    <location>
        <begin position="272"/>
        <end position="340"/>
    </location>
</feature>
<feature type="compositionally biased region" description="Polar residues" evidence="1">
    <location>
        <begin position="31"/>
        <end position="43"/>
    </location>
</feature>
<feature type="domain" description="BON" evidence="3">
    <location>
        <begin position="444"/>
        <end position="511"/>
    </location>
</feature>
<evidence type="ECO:0000313" key="4">
    <source>
        <dbReference type="EMBL" id="MCA9758714.1"/>
    </source>
</evidence>
<protein>
    <submittedName>
        <fullName evidence="4">BON domain-containing protein</fullName>
    </submittedName>
</protein>
<dbReference type="InterPro" id="IPR007055">
    <property type="entry name" value="BON_dom"/>
</dbReference>
<sequence>MRLGTYMLRVLASFALLAPVAASSDGLDDAGTTNKTSAGPRMTDTQIGQAIEREFAFDSGVLAERIDVQTHAGIVELSGTTDNLLSRDRAEYLAETVKGVRSVVNRIEVLPAVVKSDEDLARDVEDALAADPATRSYKAFVESHHGTVSLSGTVDSPLEKRLVDRVARGVKGVRSVENHVAVAYGAPRSDAEIEKEVEAALHWDPLIDNGLVEVAVEDGEVHLVGTVGSAAERRRAREDAWTSGVHHVQDDLEVAHWARDEELRAEKYVHKSDEDIAAAVMAALRHDPRVFSFDVDTSVRSGEVHLTGQVNNIKARRAAGRDAANTIGVRSVENDLVVEPSEPYMDEDVAIQVRAAVERNPYLDGTDIDVEVRDGTAFLAGVIDSYFGKGEADEVASRVEGVTSVVNNLVVSRSSLLSYNPYVDSWDVYDFDWYDPQLGPPLAQDETIRTAIESEMWWSPFVDSEEVDVEVEDGVATLTGTVDSWREWDAASASAYEGGAIIVVNDLNVQM</sequence>
<feature type="domain" description="BON" evidence="3">
    <location>
        <begin position="189"/>
        <end position="256"/>
    </location>
</feature>
<dbReference type="PANTHER" id="PTHR34606:SF15">
    <property type="entry name" value="BON DOMAIN-CONTAINING PROTEIN"/>
    <property type="match status" value="1"/>
</dbReference>
<dbReference type="EMBL" id="JAGQHS010000203">
    <property type="protein sequence ID" value="MCA9758714.1"/>
    <property type="molecule type" value="Genomic_DNA"/>
</dbReference>
<dbReference type="SMART" id="SM00749">
    <property type="entry name" value="BON"/>
    <property type="match status" value="6"/>
</dbReference>
<dbReference type="Pfam" id="PF04972">
    <property type="entry name" value="BON"/>
    <property type="match status" value="6"/>
</dbReference>
<reference evidence="4" key="1">
    <citation type="submission" date="2020-04" db="EMBL/GenBank/DDBJ databases">
        <authorList>
            <person name="Zhang T."/>
        </authorList>
    </citation>
    <scope>NUCLEOTIDE SEQUENCE</scope>
    <source>
        <strain evidence="4">HKST-UBA02</strain>
    </source>
</reference>
<feature type="domain" description="BON" evidence="3">
    <location>
        <begin position="345"/>
        <end position="413"/>
    </location>
</feature>
<dbReference type="AlphaFoldDB" id="A0A956NKF4"/>
<evidence type="ECO:0000259" key="3">
    <source>
        <dbReference type="PROSITE" id="PS50914"/>
    </source>
</evidence>
<feature type="signal peptide" evidence="2">
    <location>
        <begin position="1"/>
        <end position="23"/>
    </location>
</feature>
<dbReference type="Gene3D" id="3.30.1340.30">
    <property type="match status" value="6"/>
</dbReference>
<feature type="domain" description="BON" evidence="3">
    <location>
        <begin position="116"/>
        <end position="184"/>
    </location>
</feature>
<evidence type="ECO:0000313" key="5">
    <source>
        <dbReference type="Proteomes" id="UP000739538"/>
    </source>
</evidence>
<feature type="chain" id="PRO_5038144093" evidence="2">
    <location>
        <begin position="24"/>
        <end position="511"/>
    </location>
</feature>
<dbReference type="PANTHER" id="PTHR34606">
    <property type="entry name" value="BON DOMAIN-CONTAINING PROTEIN"/>
    <property type="match status" value="1"/>
</dbReference>
<evidence type="ECO:0000256" key="2">
    <source>
        <dbReference type="SAM" id="SignalP"/>
    </source>
</evidence>
<feature type="region of interest" description="Disordered" evidence="1">
    <location>
        <begin position="24"/>
        <end position="43"/>
    </location>
</feature>
<feature type="domain" description="BON" evidence="3">
    <location>
        <begin position="43"/>
        <end position="111"/>
    </location>
</feature>
<dbReference type="PROSITE" id="PS50914">
    <property type="entry name" value="BON"/>
    <property type="match status" value="6"/>
</dbReference>
<organism evidence="4 5">
    <name type="scientific">Eiseniibacteriota bacterium</name>
    <dbReference type="NCBI Taxonomy" id="2212470"/>
    <lineage>
        <taxon>Bacteria</taxon>
        <taxon>Candidatus Eiseniibacteriota</taxon>
    </lineage>
</organism>
<dbReference type="InterPro" id="IPR014004">
    <property type="entry name" value="Transpt-assoc_nodulatn_dom_bac"/>
</dbReference>
<dbReference type="InterPro" id="IPR051686">
    <property type="entry name" value="Lipoprotein_DolP"/>
</dbReference>
<name>A0A956NKF4_UNCEI</name>
<evidence type="ECO:0000256" key="1">
    <source>
        <dbReference type="SAM" id="MobiDB-lite"/>
    </source>
</evidence>
<comment type="caution">
    <text evidence="4">The sequence shown here is derived from an EMBL/GenBank/DDBJ whole genome shotgun (WGS) entry which is preliminary data.</text>
</comment>